<dbReference type="AlphaFoldDB" id="A0A6L6XQQ4"/>
<dbReference type="SUPFAM" id="SSF53474">
    <property type="entry name" value="alpha/beta-Hydrolases"/>
    <property type="match status" value="1"/>
</dbReference>
<dbReference type="InterPro" id="IPR029058">
    <property type="entry name" value="AB_hydrolase_fold"/>
</dbReference>
<dbReference type="Gene3D" id="3.40.50.1820">
    <property type="entry name" value="alpha/beta hydrolase"/>
    <property type="match status" value="1"/>
</dbReference>
<dbReference type="EMBL" id="WSEK01000004">
    <property type="protein sequence ID" value="MVQ49298.1"/>
    <property type="molecule type" value="Genomic_DNA"/>
</dbReference>
<dbReference type="RefSeq" id="WP_157341883.1">
    <property type="nucleotide sequence ID" value="NZ_WSEK01000004.1"/>
</dbReference>
<dbReference type="Proteomes" id="UP000473525">
    <property type="component" value="Unassembled WGS sequence"/>
</dbReference>
<gene>
    <name evidence="3" type="ORF">GON03_08890</name>
</gene>
<dbReference type="PANTHER" id="PTHR36837">
    <property type="entry name" value="POLY(3-HYDROXYALKANOATE) POLYMERASE SUBUNIT PHAC"/>
    <property type="match status" value="1"/>
</dbReference>
<reference evidence="3 4" key="1">
    <citation type="submission" date="2019-12" db="EMBL/GenBank/DDBJ databases">
        <authorList>
            <person name="Huq M.A."/>
        </authorList>
    </citation>
    <scope>NUCLEOTIDE SEQUENCE [LARGE SCALE GENOMIC DNA]</scope>
    <source>
        <strain evidence="3 4">MAH-18</strain>
    </source>
</reference>
<evidence type="ECO:0000313" key="3">
    <source>
        <dbReference type="EMBL" id="MVQ49298.1"/>
    </source>
</evidence>
<evidence type="ECO:0000256" key="1">
    <source>
        <dbReference type="SAM" id="MobiDB-lite"/>
    </source>
</evidence>
<feature type="domain" description="AB hydrolase-1" evidence="2">
    <location>
        <begin position="113"/>
        <end position="335"/>
    </location>
</feature>
<keyword evidence="3" id="KW-0378">Hydrolase</keyword>
<comment type="caution">
    <text evidence="3">The sequence shown here is derived from an EMBL/GenBank/DDBJ whole genome shotgun (WGS) entry which is preliminary data.</text>
</comment>
<evidence type="ECO:0000313" key="4">
    <source>
        <dbReference type="Proteomes" id="UP000473525"/>
    </source>
</evidence>
<dbReference type="Pfam" id="PF00561">
    <property type="entry name" value="Abhydrolase_1"/>
    <property type="match status" value="1"/>
</dbReference>
<feature type="compositionally biased region" description="Low complexity" evidence="1">
    <location>
        <begin position="376"/>
        <end position="387"/>
    </location>
</feature>
<proteinExistence type="predicted"/>
<dbReference type="InterPro" id="IPR051321">
    <property type="entry name" value="PHA/PHB_synthase"/>
</dbReference>
<name>A0A6L6XQQ4_9ACTN</name>
<feature type="region of interest" description="Disordered" evidence="1">
    <location>
        <begin position="357"/>
        <end position="387"/>
    </location>
</feature>
<evidence type="ECO:0000259" key="2">
    <source>
        <dbReference type="Pfam" id="PF00561"/>
    </source>
</evidence>
<organism evidence="3 4">
    <name type="scientific">Nocardioides agri</name>
    <dbReference type="NCBI Taxonomy" id="2682843"/>
    <lineage>
        <taxon>Bacteria</taxon>
        <taxon>Bacillati</taxon>
        <taxon>Actinomycetota</taxon>
        <taxon>Actinomycetes</taxon>
        <taxon>Propionibacteriales</taxon>
        <taxon>Nocardioidaceae</taxon>
        <taxon>Nocardioides</taxon>
    </lineage>
</organism>
<protein>
    <submittedName>
        <fullName evidence="3">Alpha/beta fold hydrolase</fullName>
    </submittedName>
</protein>
<dbReference type="PANTHER" id="PTHR36837:SF2">
    <property type="entry name" value="POLY(3-HYDROXYALKANOATE) POLYMERASE SUBUNIT PHAC"/>
    <property type="match status" value="1"/>
</dbReference>
<dbReference type="GO" id="GO:0016787">
    <property type="term" value="F:hydrolase activity"/>
    <property type="evidence" value="ECO:0007669"/>
    <property type="project" value="UniProtKB-KW"/>
</dbReference>
<keyword evidence="4" id="KW-1185">Reference proteome</keyword>
<dbReference type="InterPro" id="IPR000073">
    <property type="entry name" value="AB_hydrolase_1"/>
</dbReference>
<sequence>MDLVPKPDQVVAAAGNVAHLLRHRSLADLRPMPRSLVDAGDAHEVHRYDTAPVVTPQGDPVLLVSPLAAPPECYDLRRGCSLVEHLVADGRPTYLVEYGDVSFRDADQRIGPWGLDAVPEAVRAASRDAGGRPVHLVGWGLGGIFAALVAADGADLPIASLTLLGSPFDVTGVPMVAPLRPLLTAADVPDPLRNAHRVLRAVSPRVVRWAVGLATSPEIVSRPVAVAAHLDDRDWLAQVEAVDRFRGATAAYPGRSFGQLYHRFAAGNVLATGTVAVGGRTVSLAAVTAPTLVVAGASDAIAPVASVRSAVPLLTGAPEARLEIVPGGHLGLLTGRAARTTTWPTLDAWFREWDDGAAPPTVEEPIGTNRRRRHSSAASRALAQRSQ</sequence>
<accession>A0A6L6XQQ4</accession>